<name>A0A1B2HGP1_9PSEU</name>
<evidence type="ECO:0000313" key="2">
    <source>
        <dbReference type="Proteomes" id="UP000093053"/>
    </source>
</evidence>
<proteinExistence type="predicted"/>
<dbReference type="RefSeq" id="WP_065915267.1">
    <property type="nucleotide sequence ID" value="NZ_CP016793.1"/>
</dbReference>
<dbReference type="KEGG" id="led:BBK82_13085"/>
<protein>
    <submittedName>
        <fullName evidence="1">Uncharacterized protein</fullName>
    </submittedName>
</protein>
<sequence length="106" mass="11771">MSKNTFVASPLTALRLAEEQACAGYLVARKSMVRAAALVASVSQLVRERPTRADYREVLGELMGRHFDAEQRVRLAYERWQRAQRRADAFWVASNMSGASVLGVAA</sequence>
<dbReference type="STRING" id="1586287.BBK82_13085"/>
<dbReference type="Proteomes" id="UP000093053">
    <property type="component" value="Chromosome"/>
</dbReference>
<dbReference type="EMBL" id="CP016793">
    <property type="protein sequence ID" value="ANZ36869.1"/>
    <property type="molecule type" value="Genomic_DNA"/>
</dbReference>
<accession>A0A1B2HGP1</accession>
<dbReference type="OrthoDB" id="3699318at2"/>
<dbReference type="AlphaFoldDB" id="A0A1B2HGP1"/>
<organism evidence="1 2">
    <name type="scientific">Lentzea guizhouensis</name>
    <dbReference type="NCBI Taxonomy" id="1586287"/>
    <lineage>
        <taxon>Bacteria</taxon>
        <taxon>Bacillati</taxon>
        <taxon>Actinomycetota</taxon>
        <taxon>Actinomycetes</taxon>
        <taxon>Pseudonocardiales</taxon>
        <taxon>Pseudonocardiaceae</taxon>
        <taxon>Lentzea</taxon>
    </lineage>
</organism>
<keyword evidence="2" id="KW-1185">Reference proteome</keyword>
<evidence type="ECO:0000313" key="1">
    <source>
        <dbReference type="EMBL" id="ANZ36869.1"/>
    </source>
</evidence>
<gene>
    <name evidence="1" type="ORF">BBK82_13085</name>
</gene>
<reference evidence="1 2" key="1">
    <citation type="submission" date="2016-07" db="EMBL/GenBank/DDBJ databases">
        <title>Complete genome sequence of the Lentzea guizhouensis DHS C013.</title>
        <authorList>
            <person name="Cao C."/>
        </authorList>
    </citation>
    <scope>NUCLEOTIDE SEQUENCE [LARGE SCALE GENOMIC DNA]</scope>
    <source>
        <strain evidence="1 2">DHS C013</strain>
    </source>
</reference>